<protein>
    <submittedName>
        <fullName evidence="1">Uncharacterized protein</fullName>
    </submittedName>
</protein>
<evidence type="ECO:0000313" key="1">
    <source>
        <dbReference type="EMBL" id="PZQ99228.1"/>
    </source>
</evidence>
<evidence type="ECO:0000313" key="2">
    <source>
        <dbReference type="Proteomes" id="UP000248975"/>
    </source>
</evidence>
<dbReference type="Proteomes" id="UP000248975">
    <property type="component" value="Unassembled WGS sequence"/>
</dbReference>
<sequence length="133" mass="14651">MAILDAAVWCRGCKLRITRATLPDDSSGLVALEHAIAAWNRRALTLPPVGDVRAAAKVRADELFADANWLICSAVSVERAAVAMWREEAIRAQVPEGVIKRRTHDAFLNEHPDTRNRWLGLANAACRALAQKE</sequence>
<organism evidence="1 2">
    <name type="scientific">Cereibacter sphaeroides</name>
    <name type="common">Rhodobacter sphaeroides</name>
    <dbReference type="NCBI Taxonomy" id="1063"/>
    <lineage>
        <taxon>Bacteria</taxon>
        <taxon>Pseudomonadati</taxon>
        <taxon>Pseudomonadota</taxon>
        <taxon>Alphaproteobacteria</taxon>
        <taxon>Rhodobacterales</taxon>
        <taxon>Paracoccaceae</taxon>
        <taxon>Cereibacter</taxon>
    </lineage>
</organism>
<dbReference type="EMBL" id="QFQS01000001">
    <property type="protein sequence ID" value="PZQ99228.1"/>
    <property type="molecule type" value="Genomic_DNA"/>
</dbReference>
<reference evidence="1 2" key="1">
    <citation type="submission" date="2017-08" db="EMBL/GenBank/DDBJ databases">
        <title>Infants hospitalized years apart are colonized by the same room-sourced microbial strains.</title>
        <authorList>
            <person name="Brooks B."/>
            <person name="Olm M.R."/>
            <person name="Firek B.A."/>
            <person name="Baker R."/>
            <person name="Thomas B.C."/>
            <person name="Morowitz M.J."/>
            <person name="Banfield J.F."/>
        </authorList>
    </citation>
    <scope>NUCLEOTIDE SEQUENCE [LARGE SCALE GENOMIC DNA]</scope>
    <source>
        <strain evidence="1">S2_003_000_R2_11</strain>
    </source>
</reference>
<gene>
    <name evidence="1" type="ORF">DI533_00530</name>
</gene>
<name>A0A2W5S8D0_CERSP</name>
<proteinExistence type="predicted"/>
<accession>A0A2W5S8D0</accession>
<dbReference type="AlphaFoldDB" id="A0A2W5S8D0"/>
<comment type="caution">
    <text evidence="1">The sequence shown here is derived from an EMBL/GenBank/DDBJ whole genome shotgun (WGS) entry which is preliminary data.</text>
</comment>